<evidence type="ECO:0000256" key="1">
    <source>
        <dbReference type="SAM" id="Phobius"/>
    </source>
</evidence>
<keyword evidence="1" id="KW-1133">Transmembrane helix</keyword>
<keyword evidence="1" id="KW-0812">Transmembrane</keyword>
<reference evidence="2 3" key="1">
    <citation type="journal article" date="2015" name="Nature">
        <title>rRNA introns, odd ribosomes, and small enigmatic genomes across a large radiation of phyla.</title>
        <authorList>
            <person name="Brown C.T."/>
            <person name="Hug L.A."/>
            <person name="Thomas B.C."/>
            <person name="Sharon I."/>
            <person name="Castelle C.J."/>
            <person name="Singh A."/>
            <person name="Wilkins M.J."/>
            <person name="Williams K.H."/>
            <person name="Banfield J.F."/>
        </authorList>
    </citation>
    <scope>NUCLEOTIDE SEQUENCE [LARGE SCALE GENOMIC DNA]</scope>
</reference>
<organism evidence="2 3">
    <name type="scientific">Candidatus Daviesbacteria bacterium GW2011_GWB1_36_5</name>
    <dbReference type="NCBI Taxonomy" id="1618426"/>
    <lineage>
        <taxon>Bacteria</taxon>
        <taxon>Candidatus Daviesiibacteriota</taxon>
    </lineage>
</organism>
<evidence type="ECO:0000313" key="3">
    <source>
        <dbReference type="Proteomes" id="UP000034492"/>
    </source>
</evidence>
<dbReference type="EMBL" id="LBSA01000001">
    <property type="protein sequence ID" value="KKQ10724.1"/>
    <property type="molecule type" value="Genomic_DNA"/>
</dbReference>
<feature type="transmembrane region" description="Helical" evidence="1">
    <location>
        <begin position="12"/>
        <end position="40"/>
    </location>
</feature>
<protein>
    <submittedName>
        <fullName evidence="2">Uncharacterized protein</fullName>
    </submittedName>
</protein>
<comment type="caution">
    <text evidence="2">The sequence shown here is derived from an EMBL/GenBank/DDBJ whole genome shotgun (WGS) entry which is preliminary data.</text>
</comment>
<dbReference type="AlphaFoldDB" id="A0A0G0HF52"/>
<dbReference type="InterPro" id="IPR044020">
    <property type="entry name" value="DUF5676"/>
</dbReference>
<proteinExistence type="predicted"/>
<dbReference type="Pfam" id="PF18926">
    <property type="entry name" value="DUF5676"/>
    <property type="match status" value="1"/>
</dbReference>
<feature type="transmembrane region" description="Helical" evidence="1">
    <location>
        <begin position="60"/>
        <end position="82"/>
    </location>
</feature>
<gene>
    <name evidence="2" type="ORF">US19_C0001G0062</name>
</gene>
<accession>A0A0G0HF52</accession>
<evidence type="ECO:0000313" key="2">
    <source>
        <dbReference type="EMBL" id="KKQ10724.1"/>
    </source>
</evidence>
<keyword evidence="1" id="KW-0472">Membrane</keyword>
<name>A0A0G0HF52_9BACT</name>
<dbReference type="Proteomes" id="UP000034492">
    <property type="component" value="Unassembled WGS sequence"/>
</dbReference>
<sequence length="102" mass="11205">MIRPIAAANAVTTAVVILYVVCASLSLIVPDFIVGIVQAWVHTLSLEAVRATSAMTFGSFVWGFISLTVLTWIVTYGTVALYNNFAHREQESERHQRGYMAA</sequence>